<dbReference type="InterPro" id="IPR003329">
    <property type="entry name" value="Cytidylyl_trans"/>
</dbReference>
<dbReference type="InterPro" id="IPR013216">
    <property type="entry name" value="Methyltransf_11"/>
</dbReference>
<dbReference type="PANTHER" id="PTHR42866:SF2">
    <property type="entry name" value="3-DEOXY-MANNO-OCTULOSONATE CYTIDYLYLTRANSFERASE, MITOCHONDRIAL"/>
    <property type="match status" value="1"/>
</dbReference>
<dbReference type="AlphaFoldDB" id="A0A7R9XSL2"/>
<dbReference type="SUPFAM" id="SSF53448">
    <property type="entry name" value="Nucleotide-diphospho-sugar transferases"/>
    <property type="match status" value="1"/>
</dbReference>
<evidence type="ECO:0000313" key="4">
    <source>
        <dbReference type="EMBL" id="CAD8224216.1"/>
    </source>
</evidence>
<dbReference type="SUPFAM" id="SSF53335">
    <property type="entry name" value="S-adenosyl-L-methionine-dependent methyltransferases"/>
    <property type="match status" value="1"/>
</dbReference>
<protein>
    <recommendedName>
        <fullName evidence="3">Methyltransferase type 11 domain-containing protein</fullName>
    </recommendedName>
</protein>
<dbReference type="InterPro" id="IPR029044">
    <property type="entry name" value="Nucleotide-diphossugar_trans"/>
</dbReference>
<dbReference type="Pfam" id="PF08241">
    <property type="entry name" value="Methyltransf_11"/>
    <property type="match status" value="1"/>
</dbReference>
<feature type="domain" description="Methyltransferase type 11" evidence="3">
    <location>
        <begin position="66"/>
        <end position="157"/>
    </location>
</feature>
<dbReference type="PANTHER" id="PTHR42866">
    <property type="entry name" value="3-DEOXY-MANNO-OCTULOSONATE CYTIDYLYLTRANSFERASE"/>
    <property type="match status" value="1"/>
</dbReference>
<evidence type="ECO:0000256" key="1">
    <source>
        <dbReference type="ARBA" id="ARBA00022679"/>
    </source>
</evidence>
<evidence type="ECO:0000256" key="2">
    <source>
        <dbReference type="ARBA" id="ARBA00022695"/>
    </source>
</evidence>
<sequence>MQAERAVTAVEAYESVVYTSSAHTGNLRLGTVEREASGANGRFAPEAVRGERILQELLTREFQTVLDIGAGALEHSSILIDAGKTVDTCDFGTSDYARVRRASTQVRKEYIGDFNDLEFPDKYDAVWCSHILEHQVNPNLFLRKLHTVVKDDGIIAIVVPPRKPFIVDGHVSLWNAGLLMYHLVLAGFDCSRDVWIRQYDYNIGVIVRKRNIPPDVFPRDLCMDTGDLQKLAKFFPADLDMSKGSNGDIFAYPRDTSVASMKIAILIPARYNSTRFPGKALHKLNGIPMAKLVYSRCEATGFDTFLVSDDARICELVENSVMTSSDCENGTARCAEAARQLPEYDAFINVQGDMPDITSEVIQAVANGLRAHELVTAYTDMPESERKNPNSVKLIHNGTHAIWSCRAALDYGAHHLGIYGYRKSTLFAYATLPHCKAEWTEGLEQLRWLHAGYKMRTVPVNFSGIEINEPEDVKKWERNATGTS</sequence>
<dbReference type="InterPro" id="IPR029063">
    <property type="entry name" value="SAM-dependent_MTases_sf"/>
</dbReference>
<evidence type="ECO:0000259" key="3">
    <source>
        <dbReference type="Pfam" id="PF08241"/>
    </source>
</evidence>
<keyword evidence="2" id="KW-0548">Nucleotidyltransferase</keyword>
<dbReference type="Gene3D" id="3.90.550.10">
    <property type="entry name" value="Spore Coat Polysaccharide Biosynthesis Protein SpsA, Chain A"/>
    <property type="match status" value="1"/>
</dbReference>
<organism evidence="4">
    <name type="scientific">Ostreococcus sp. 'lucimarinus'</name>
    <dbReference type="NCBI Taxonomy" id="242159"/>
    <lineage>
        <taxon>Eukaryota</taxon>
        <taxon>Viridiplantae</taxon>
        <taxon>Chlorophyta</taxon>
        <taxon>Mamiellophyceae</taxon>
        <taxon>Mamiellales</taxon>
        <taxon>Bathycoccaceae</taxon>
        <taxon>Ostreococcus</taxon>
    </lineage>
</organism>
<dbReference type="Pfam" id="PF02348">
    <property type="entry name" value="CTP_transf_3"/>
    <property type="match status" value="1"/>
</dbReference>
<dbReference type="EMBL" id="HBDX01005749">
    <property type="protein sequence ID" value="CAD8224216.1"/>
    <property type="molecule type" value="Transcribed_RNA"/>
</dbReference>
<dbReference type="CDD" id="cd02440">
    <property type="entry name" value="AdoMet_MTases"/>
    <property type="match status" value="1"/>
</dbReference>
<accession>A0A7R9XSL2</accession>
<dbReference type="Gene3D" id="3.40.50.150">
    <property type="entry name" value="Vaccinia Virus protein VP39"/>
    <property type="match status" value="1"/>
</dbReference>
<dbReference type="GO" id="GO:0008690">
    <property type="term" value="F:3-deoxy-manno-octulosonate cytidylyltransferase activity"/>
    <property type="evidence" value="ECO:0007669"/>
    <property type="project" value="TreeGrafter"/>
</dbReference>
<dbReference type="GO" id="GO:0008757">
    <property type="term" value="F:S-adenosylmethionine-dependent methyltransferase activity"/>
    <property type="evidence" value="ECO:0007669"/>
    <property type="project" value="InterPro"/>
</dbReference>
<reference evidence="4" key="1">
    <citation type="submission" date="2021-01" db="EMBL/GenBank/DDBJ databases">
        <authorList>
            <person name="Corre E."/>
            <person name="Pelletier E."/>
            <person name="Niang G."/>
            <person name="Scheremetjew M."/>
            <person name="Finn R."/>
            <person name="Kale V."/>
            <person name="Holt S."/>
            <person name="Cochrane G."/>
            <person name="Meng A."/>
            <person name="Brown T."/>
            <person name="Cohen L."/>
        </authorList>
    </citation>
    <scope>NUCLEOTIDE SEQUENCE</scope>
    <source>
        <strain evidence="4">Clade-A-BCC118000</strain>
    </source>
</reference>
<name>A0A7R9XSL2_9CHLO</name>
<dbReference type="GO" id="GO:0005829">
    <property type="term" value="C:cytosol"/>
    <property type="evidence" value="ECO:0007669"/>
    <property type="project" value="TreeGrafter"/>
</dbReference>
<keyword evidence="1" id="KW-0808">Transferase</keyword>
<gene>
    <name evidence="4" type="ORF">OLUC0939_LOCUS4942</name>
</gene>
<proteinExistence type="predicted"/>